<protein>
    <submittedName>
        <fullName evidence="1">Uncharacterized protein</fullName>
    </submittedName>
</protein>
<evidence type="ECO:0000313" key="1">
    <source>
        <dbReference type="EMBL" id="CAK9249794.1"/>
    </source>
</evidence>
<evidence type="ECO:0000313" key="2">
    <source>
        <dbReference type="Proteomes" id="UP001497444"/>
    </source>
</evidence>
<accession>A0ABP0V5X4</accession>
<dbReference type="Proteomes" id="UP001497444">
    <property type="component" value="Unassembled WGS sequence"/>
</dbReference>
<reference evidence="1" key="1">
    <citation type="submission" date="2024-02" db="EMBL/GenBank/DDBJ databases">
        <authorList>
            <consortium name="ELIXIR-Norway"/>
            <consortium name="Elixir Norway"/>
        </authorList>
    </citation>
    <scope>NUCLEOTIDE SEQUENCE</scope>
</reference>
<proteinExistence type="predicted"/>
<sequence>MYTSGRVSLKVTYLGYEDVYIGQILTSTGKETVINAEMQEKVTNMKEVVVTTGKDKSRPENTFATVSARSFTVEDTKRFACHQKMIRRVWCSLSPA</sequence>
<comment type="caution">
    <text evidence="1">The sequence shown here is derived from an EMBL/GenBank/DDBJ whole genome shotgun (WGS) entry which is preliminary data.</text>
</comment>
<name>A0ABP0V5X4_9BRYO</name>
<keyword evidence="2" id="KW-1185">Reference proteome</keyword>
<organism evidence="1 2">
    <name type="scientific">Sphagnum jensenii</name>
    <dbReference type="NCBI Taxonomy" id="128206"/>
    <lineage>
        <taxon>Eukaryota</taxon>
        <taxon>Viridiplantae</taxon>
        <taxon>Streptophyta</taxon>
        <taxon>Embryophyta</taxon>
        <taxon>Bryophyta</taxon>
        <taxon>Sphagnophytina</taxon>
        <taxon>Sphagnopsida</taxon>
        <taxon>Sphagnales</taxon>
        <taxon>Sphagnaceae</taxon>
        <taxon>Sphagnum</taxon>
    </lineage>
</organism>
<gene>
    <name evidence="1" type="ORF">CSSPJE1EN1_LOCUS25172</name>
</gene>
<dbReference type="EMBL" id="CAXAQS010000050">
    <property type="protein sequence ID" value="CAK9249794.1"/>
    <property type="molecule type" value="Genomic_DNA"/>
</dbReference>